<keyword evidence="3" id="KW-0133">Cell shape</keyword>
<dbReference type="GO" id="GO:0005737">
    <property type="term" value="C:cytoplasm"/>
    <property type="evidence" value="ECO:0007669"/>
    <property type="project" value="UniProtKB-SubCell"/>
</dbReference>
<reference evidence="5" key="1">
    <citation type="submission" date="2017-09" db="EMBL/GenBank/DDBJ databases">
        <title>Depth-based differentiation of microbial function through sediment-hosted aquifers and enrichment of novel symbionts in the deep terrestrial subsurface.</title>
        <authorList>
            <person name="Probst A.J."/>
            <person name="Ladd B."/>
            <person name="Jarett J.K."/>
            <person name="Geller-Mcgrath D.E."/>
            <person name="Sieber C.M.K."/>
            <person name="Emerson J.B."/>
            <person name="Anantharaman K."/>
            <person name="Thomas B.C."/>
            <person name="Malmstrom R."/>
            <person name="Stieglmeier M."/>
            <person name="Klingl A."/>
            <person name="Woyke T."/>
            <person name="Ryan C.M."/>
            <person name="Banfield J.F."/>
        </authorList>
    </citation>
    <scope>NUCLEOTIDE SEQUENCE [LARGE SCALE GENOMIC DNA]</scope>
</reference>
<dbReference type="InterPro" id="IPR009019">
    <property type="entry name" value="KH_sf_prok-type"/>
</dbReference>
<comment type="similarity">
    <text evidence="3">Belongs to the KhpA RNA-binding protein family.</text>
</comment>
<dbReference type="GO" id="GO:0009252">
    <property type="term" value="P:peptidoglycan biosynthetic process"/>
    <property type="evidence" value="ECO:0007669"/>
    <property type="project" value="UniProtKB-UniRule"/>
</dbReference>
<dbReference type="Pfam" id="PF13083">
    <property type="entry name" value="KH_KhpA-B"/>
    <property type="match status" value="1"/>
</dbReference>
<name>A0A2H0XAA0_UNCKA</name>
<dbReference type="HAMAP" id="MF_00088">
    <property type="entry name" value="KhpA"/>
    <property type="match status" value="1"/>
</dbReference>
<keyword evidence="1 3" id="KW-0963">Cytoplasm</keyword>
<comment type="function">
    <text evidence="3">A probable RNA chaperone. Forms a complex with KhpB which binds to cellular RNA and controls its expression. Plays a role in peptidoglycan (PG) homeostasis and cell length regulation.</text>
</comment>
<comment type="subcellular location">
    <subcellularLocation>
        <location evidence="3">Cytoplasm</location>
    </subcellularLocation>
</comment>
<evidence type="ECO:0000313" key="4">
    <source>
        <dbReference type="EMBL" id="PIS21089.1"/>
    </source>
</evidence>
<sequence length="86" mass="9472">MKDLLEFLVKSIVNSPEEVGVGEEEAKDGVFNYTIKVAPQDMGVVIGKEGKSINAIRKIAQIKAAREGYKVWISLLEEPSKEKPPS</sequence>
<dbReference type="GO" id="GO:0003723">
    <property type="term" value="F:RNA binding"/>
    <property type="evidence" value="ECO:0007669"/>
    <property type="project" value="UniProtKB-UniRule"/>
</dbReference>
<protein>
    <recommendedName>
        <fullName evidence="3">RNA-binding protein KhpA</fullName>
    </recommendedName>
    <alternativeName>
        <fullName evidence="3">KH-domain protein A</fullName>
    </alternativeName>
</protein>
<dbReference type="AlphaFoldDB" id="A0A2H0XAA0"/>
<dbReference type="SUPFAM" id="SSF54814">
    <property type="entry name" value="Prokaryotic type KH domain (KH-domain type II)"/>
    <property type="match status" value="1"/>
</dbReference>
<keyword evidence="2 3" id="KW-0694">RNA-binding</keyword>
<proteinExistence type="inferred from homology"/>
<gene>
    <name evidence="3" type="primary">khpA</name>
    <name evidence="4" type="ORF">COT52_00475</name>
</gene>
<dbReference type="PANTHER" id="PTHR34654:SF1">
    <property type="entry name" value="RNA-BINDING PROTEIN KHPA"/>
    <property type="match status" value="1"/>
</dbReference>
<dbReference type="Gene3D" id="3.30.300.20">
    <property type="match status" value="1"/>
</dbReference>
<accession>A0A2H0XAA0</accession>
<dbReference type="PANTHER" id="PTHR34654">
    <property type="entry name" value="UPF0109 PROTEIN SCO5592"/>
    <property type="match status" value="1"/>
</dbReference>
<comment type="subunit">
    <text evidence="3">Forms a complex with KhpB.</text>
</comment>
<dbReference type="EMBL" id="PEYW01000006">
    <property type="protein sequence ID" value="PIS21089.1"/>
    <property type="molecule type" value="Genomic_DNA"/>
</dbReference>
<keyword evidence="3" id="KW-0961">Cell wall biogenesis/degradation</keyword>
<evidence type="ECO:0000256" key="2">
    <source>
        <dbReference type="ARBA" id="ARBA00022884"/>
    </source>
</evidence>
<organism evidence="4 5">
    <name type="scientific">candidate division WWE3 bacterium CG08_land_8_20_14_0_20_43_13</name>
    <dbReference type="NCBI Taxonomy" id="1975087"/>
    <lineage>
        <taxon>Bacteria</taxon>
        <taxon>Katanobacteria</taxon>
    </lineage>
</organism>
<evidence type="ECO:0000256" key="3">
    <source>
        <dbReference type="HAMAP-Rule" id="MF_00088"/>
    </source>
</evidence>
<dbReference type="InterPro" id="IPR015946">
    <property type="entry name" value="KH_dom-like_a/b"/>
</dbReference>
<dbReference type="GO" id="GO:0008360">
    <property type="term" value="P:regulation of cell shape"/>
    <property type="evidence" value="ECO:0007669"/>
    <property type="project" value="UniProtKB-KW"/>
</dbReference>
<comment type="caution">
    <text evidence="4">The sequence shown here is derived from an EMBL/GenBank/DDBJ whole genome shotgun (WGS) entry which is preliminary data.</text>
</comment>
<evidence type="ECO:0000256" key="1">
    <source>
        <dbReference type="ARBA" id="ARBA00022490"/>
    </source>
</evidence>
<dbReference type="GO" id="GO:0071555">
    <property type="term" value="P:cell wall organization"/>
    <property type="evidence" value="ECO:0007669"/>
    <property type="project" value="UniProtKB-KW"/>
</dbReference>
<dbReference type="InterPro" id="IPR020627">
    <property type="entry name" value="KhpA"/>
</dbReference>
<evidence type="ECO:0000313" key="5">
    <source>
        <dbReference type="Proteomes" id="UP000231414"/>
    </source>
</evidence>
<dbReference type="Proteomes" id="UP000231414">
    <property type="component" value="Unassembled WGS sequence"/>
</dbReference>
<keyword evidence="3" id="KW-0143">Chaperone</keyword>